<dbReference type="InterPro" id="IPR045860">
    <property type="entry name" value="Snake_toxin-like_sf"/>
</dbReference>
<keyword evidence="3" id="KW-0732">Signal</keyword>
<sequence>MPSLCIIALFGTLTFYTLIPSIHTLKCVRCDGPMSNYDCKTTYPAAEECPSLSGGSSNYCSKKETFTSNGNLEQTRRYCNSVAAPSTACTDLKTGGKLCEYSCNTDGCNSVAGMEPTRAVYFIAILMLAFYTFVRL</sequence>
<evidence type="ECO:0000256" key="2">
    <source>
        <dbReference type="SAM" id="Phobius"/>
    </source>
</evidence>
<feature type="signal peptide" evidence="3">
    <location>
        <begin position="1"/>
        <end position="24"/>
    </location>
</feature>
<proteinExistence type="evidence at transcript level"/>
<organism evidence="4">
    <name type="scientific">Scolopendra subspinipes</name>
    <name type="common">Vietnamese centipede</name>
    <dbReference type="NCBI Taxonomy" id="55038"/>
    <lineage>
        <taxon>Eukaryota</taxon>
        <taxon>Metazoa</taxon>
        <taxon>Ecdysozoa</taxon>
        <taxon>Arthropoda</taxon>
        <taxon>Myriapoda</taxon>
        <taxon>Chilopoda</taxon>
        <taxon>Pleurostigmophora</taxon>
        <taxon>Scolopendromorpha</taxon>
        <taxon>Scolopendridae</taxon>
        <taxon>Scolopendra</taxon>
    </lineage>
</organism>
<reference evidence="4" key="1">
    <citation type="journal article" date="2012" name="Mol. Cell. Proteomics">
        <title>Chemical punch packed in venoms makes centipedes excellent predators.</title>
        <authorList>
            <person name="Yang S."/>
            <person name="Liu Z."/>
            <person name="Xiao Y."/>
            <person name="Li Y."/>
            <person name="Rong M."/>
            <person name="Liang S."/>
            <person name="Zhang Z."/>
            <person name="Yu H."/>
            <person name="King G.F."/>
            <person name="Lai R."/>
        </authorList>
    </citation>
    <scope>NUCLEOTIDE SEQUENCE</scope>
</reference>
<feature type="chain" id="PRO_5003705706" evidence="3">
    <location>
        <begin position="25"/>
        <end position="136"/>
    </location>
</feature>
<evidence type="ECO:0000256" key="3">
    <source>
        <dbReference type="SAM" id="SignalP"/>
    </source>
</evidence>
<keyword evidence="2" id="KW-0812">Transmembrane</keyword>
<evidence type="ECO:0000313" key="4">
    <source>
        <dbReference type="EMBL" id="AFM55009.1"/>
    </source>
</evidence>
<accession>I6RA69</accession>
<keyword evidence="2" id="KW-0472">Membrane</keyword>
<comment type="similarity">
    <text evidence="1">Belongs to the scoloptoxin-05 family.</text>
</comment>
<dbReference type="AlphaFoldDB" id="I6RA69"/>
<evidence type="ECO:0000256" key="1">
    <source>
        <dbReference type="ARBA" id="ARBA00025739"/>
    </source>
</evidence>
<feature type="transmembrane region" description="Helical" evidence="2">
    <location>
        <begin position="118"/>
        <end position="134"/>
    </location>
</feature>
<dbReference type="SUPFAM" id="SSF57302">
    <property type="entry name" value="Snake toxin-like"/>
    <property type="match status" value="1"/>
</dbReference>
<keyword evidence="2" id="KW-1133">Transmembrane helix</keyword>
<dbReference type="EMBL" id="JQ757062">
    <property type="protein sequence ID" value="AFM55009.1"/>
    <property type="molecule type" value="mRNA"/>
</dbReference>
<name>I6RA69_SCOSU</name>
<protein>
    <submittedName>
        <fullName evidence="4">Putative Ca2+ channel activator</fullName>
    </submittedName>
</protein>
<dbReference type="CDD" id="cd23590">
    <property type="entry name" value="TFP_LU_ECD_Bou"/>
    <property type="match status" value="1"/>
</dbReference>